<keyword evidence="2" id="KW-1185">Reference proteome</keyword>
<reference evidence="1 2" key="1">
    <citation type="submission" date="2020-09" db="EMBL/GenBank/DDBJ databases">
        <title>Investigation of environmental microbe.</title>
        <authorList>
            <person name="Ou Y."/>
            <person name="Kang Q."/>
        </authorList>
    </citation>
    <scope>NUCLEOTIDE SEQUENCE [LARGE SCALE GENOMIC DNA]</scope>
    <source>
        <strain evidence="1 2">KJZ-9</strain>
    </source>
</reference>
<name>A0A7H2BLN6_9MICC</name>
<dbReference type="RefSeq" id="WP_068170513.1">
    <property type="nucleotide sequence ID" value="NZ_BAAAHX010000004.1"/>
</dbReference>
<dbReference type="EMBL" id="CP061538">
    <property type="protein sequence ID" value="QNV40582.1"/>
    <property type="molecule type" value="Genomic_DNA"/>
</dbReference>
<dbReference type="AlphaFoldDB" id="A0A7H2BLN6"/>
<evidence type="ECO:0000313" key="2">
    <source>
        <dbReference type="Proteomes" id="UP000516421"/>
    </source>
</evidence>
<dbReference type="KEGG" id="rama:IDM48_04055"/>
<sequence>MEFRNTQTNLYAITVTPQGSEHPILTTYASTQEKARAIERSYDRCYGWGKYIVEVHRPNEFLVKELISQDQKTLNNPRAGKYERALGQLRTRNGYQPYIGYDDPIDMSWV</sequence>
<proteinExistence type="predicted"/>
<accession>A0A7H2BLN6</accession>
<protein>
    <submittedName>
        <fullName evidence="1">Uncharacterized protein</fullName>
    </submittedName>
</protein>
<evidence type="ECO:0000313" key="1">
    <source>
        <dbReference type="EMBL" id="QNV40582.1"/>
    </source>
</evidence>
<organism evidence="1 2">
    <name type="scientific">Rothia amarae</name>
    <dbReference type="NCBI Taxonomy" id="169480"/>
    <lineage>
        <taxon>Bacteria</taxon>
        <taxon>Bacillati</taxon>
        <taxon>Actinomycetota</taxon>
        <taxon>Actinomycetes</taxon>
        <taxon>Micrococcales</taxon>
        <taxon>Micrococcaceae</taxon>
        <taxon>Rothia</taxon>
    </lineage>
</organism>
<dbReference type="Proteomes" id="UP000516421">
    <property type="component" value="Chromosome"/>
</dbReference>
<gene>
    <name evidence="1" type="ORF">IDM48_04055</name>
</gene>